<name>A0A484IE24_9ARCH</name>
<feature type="transmembrane region" description="Helical" evidence="1">
    <location>
        <begin position="37"/>
        <end position="55"/>
    </location>
</feature>
<sequence>MSDILITFIGLLATAFTVASTLPQISKALKTKDTEDVSIRFLLVLIGGLFLWVMYGIGRSDIVIVIGNLIGMSLNIFMLLLKVRYSREPLKEE</sequence>
<reference evidence="2 3" key="1">
    <citation type="submission" date="2019-02" db="EMBL/GenBank/DDBJ databases">
        <authorList>
            <person name="Lehtovirta-Morley E L."/>
        </authorList>
    </citation>
    <scope>NUCLEOTIDE SEQUENCE [LARGE SCALE GENOMIC DNA]</scope>
    <source>
        <strain evidence="2">NFRAN1</strain>
    </source>
</reference>
<dbReference type="AlphaFoldDB" id="A0A484IE24"/>
<evidence type="ECO:0000313" key="3">
    <source>
        <dbReference type="Proteomes" id="UP000294299"/>
    </source>
</evidence>
<dbReference type="RefSeq" id="WP_134484569.1">
    <property type="nucleotide sequence ID" value="NZ_LR216287.1"/>
</dbReference>
<dbReference type="InterPro" id="IPR004316">
    <property type="entry name" value="SWEET_rpt"/>
</dbReference>
<organism evidence="2 3">
    <name type="scientific">Candidatus Nitrosocosmicus franklandianus</name>
    <dbReference type="NCBI Taxonomy" id="1798806"/>
    <lineage>
        <taxon>Archaea</taxon>
        <taxon>Nitrososphaerota</taxon>
        <taxon>Nitrososphaeria</taxon>
        <taxon>Nitrososphaerales</taxon>
        <taxon>Nitrososphaeraceae</taxon>
        <taxon>Candidatus Nitrosocosmicus</taxon>
    </lineage>
</organism>
<dbReference type="KEGG" id="nfn:NFRAN_2007"/>
<dbReference type="GO" id="GO:0016020">
    <property type="term" value="C:membrane"/>
    <property type="evidence" value="ECO:0007669"/>
    <property type="project" value="InterPro"/>
</dbReference>
<dbReference type="GeneID" id="39421296"/>
<proteinExistence type="predicted"/>
<evidence type="ECO:0000256" key="1">
    <source>
        <dbReference type="SAM" id="Phobius"/>
    </source>
</evidence>
<keyword evidence="3" id="KW-1185">Reference proteome</keyword>
<keyword evidence="1" id="KW-1133">Transmembrane helix</keyword>
<feature type="transmembrane region" description="Helical" evidence="1">
    <location>
        <begin position="62"/>
        <end position="81"/>
    </location>
</feature>
<evidence type="ECO:0000313" key="2">
    <source>
        <dbReference type="EMBL" id="VFJ14329.1"/>
    </source>
</evidence>
<dbReference type="EMBL" id="LR216287">
    <property type="protein sequence ID" value="VFJ14329.1"/>
    <property type="molecule type" value="Genomic_DNA"/>
</dbReference>
<dbReference type="Proteomes" id="UP000294299">
    <property type="component" value="Chromosome NFRAN"/>
</dbReference>
<keyword evidence="1" id="KW-0812">Transmembrane</keyword>
<dbReference type="Gene3D" id="1.20.1280.290">
    <property type="match status" value="1"/>
</dbReference>
<accession>A0A484IE24</accession>
<dbReference type="Pfam" id="PF03083">
    <property type="entry name" value="MtN3_slv"/>
    <property type="match status" value="1"/>
</dbReference>
<dbReference type="OrthoDB" id="11322at2157"/>
<keyword evidence="1" id="KW-0472">Membrane</keyword>
<protein>
    <submittedName>
        <fullName evidence="2">MtN3/saliva family protein</fullName>
    </submittedName>
</protein>
<gene>
    <name evidence="2" type="ORF">NFRAN_2007</name>
</gene>